<dbReference type="GO" id="GO:0005525">
    <property type="term" value="F:GTP binding"/>
    <property type="evidence" value="ECO:0007669"/>
    <property type="project" value="InterPro"/>
</dbReference>
<dbReference type="SMART" id="SM00175">
    <property type="entry name" value="RAB"/>
    <property type="match status" value="1"/>
</dbReference>
<dbReference type="GO" id="GO:0003924">
    <property type="term" value="F:GTPase activity"/>
    <property type="evidence" value="ECO:0007669"/>
    <property type="project" value="InterPro"/>
</dbReference>
<dbReference type="FunFam" id="3.40.50.300:FF:001447">
    <property type="entry name" value="Ras-related protein Rab-1B"/>
    <property type="match status" value="1"/>
</dbReference>
<sequence length="173" mass="19992">HVSTIGVEFGDKTITIDNIPINLRIWDTAGQEKYKSLTRSYYRGACVALLVYDIMRWETFKHVASWLEDVRELGNANITIMLIGNKCDVLAHKREVSTEEGEQFAKENGLAFLETSCKTAHNVQEAFITTASTVLKKIHEGDFDETSEVRFVLLYIYIYIYIYYCLSFFLFVF</sequence>
<dbReference type="Proteomes" id="UP000653305">
    <property type="component" value="Unassembled WGS sequence"/>
</dbReference>
<protein>
    <submittedName>
        <fullName evidence="3">RAS-related protein rabb1c</fullName>
    </submittedName>
</protein>
<name>A0A830B6N4_9LAMI</name>
<dbReference type="NCBIfam" id="TIGR00231">
    <property type="entry name" value="small_GTP"/>
    <property type="match status" value="1"/>
</dbReference>
<gene>
    <name evidence="3" type="ORF">PHJA_000172800</name>
</gene>
<dbReference type="InterPro" id="IPR001806">
    <property type="entry name" value="Small_GTPase"/>
</dbReference>
<evidence type="ECO:0000256" key="1">
    <source>
        <dbReference type="ARBA" id="ARBA00006270"/>
    </source>
</evidence>
<feature type="non-terminal residue" evidence="3">
    <location>
        <position position="173"/>
    </location>
</feature>
<comment type="similarity">
    <text evidence="1">Belongs to the small GTPase superfamily. Rab family.</text>
</comment>
<keyword evidence="2" id="KW-0812">Transmembrane</keyword>
<dbReference type="PANTHER" id="PTHR47979">
    <property type="entry name" value="DRAB11-RELATED"/>
    <property type="match status" value="1"/>
</dbReference>
<organism evidence="3 4">
    <name type="scientific">Phtheirospermum japonicum</name>
    <dbReference type="NCBI Taxonomy" id="374723"/>
    <lineage>
        <taxon>Eukaryota</taxon>
        <taxon>Viridiplantae</taxon>
        <taxon>Streptophyta</taxon>
        <taxon>Embryophyta</taxon>
        <taxon>Tracheophyta</taxon>
        <taxon>Spermatophyta</taxon>
        <taxon>Magnoliopsida</taxon>
        <taxon>eudicotyledons</taxon>
        <taxon>Gunneridae</taxon>
        <taxon>Pentapetalae</taxon>
        <taxon>asterids</taxon>
        <taxon>lamiids</taxon>
        <taxon>Lamiales</taxon>
        <taxon>Orobanchaceae</taxon>
        <taxon>Orobanchaceae incertae sedis</taxon>
        <taxon>Phtheirospermum</taxon>
    </lineage>
</organism>
<keyword evidence="2" id="KW-1133">Transmembrane helix</keyword>
<dbReference type="PROSITE" id="PS51421">
    <property type="entry name" value="RAS"/>
    <property type="match status" value="1"/>
</dbReference>
<proteinExistence type="inferred from homology"/>
<evidence type="ECO:0000313" key="3">
    <source>
        <dbReference type="EMBL" id="GFP80294.1"/>
    </source>
</evidence>
<dbReference type="InterPro" id="IPR005225">
    <property type="entry name" value="Small_GTP-bd"/>
</dbReference>
<dbReference type="PRINTS" id="PR00449">
    <property type="entry name" value="RASTRNSFRMNG"/>
</dbReference>
<dbReference type="SUPFAM" id="SSF52540">
    <property type="entry name" value="P-loop containing nucleoside triphosphate hydrolases"/>
    <property type="match status" value="1"/>
</dbReference>
<dbReference type="Gene3D" id="3.40.50.300">
    <property type="entry name" value="P-loop containing nucleotide triphosphate hydrolases"/>
    <property type="match status" value="1"/>
</dbReference>
<evidence type="ECO:0000313" key="4">
    <source>
        <dbReference type="Proteomes" id="UP000653305"/>
    </source>
</evidence>
<dbReference type="SMART" id="SM00174">
    <property type="entry name" value="RHO"/>
    <property type="match status" value="1"/>
</dbReference>
<keyword evidence="2" id="KW-0472">Membrane</keyword>
<comment type="caution">
    <text evidence="3">The sequence shown here is derived from an EMBL/GenBank/DDBJ whole genome shotgun (WGS) entry which is preliminary data.</text>
</comment>
<dbReference type="InterPro" id="IPR050209">
    <property type="entry name" value="Rab_GTPases_membrane_traffic"/>
</dbReference>
<accession>A0A830B6N4</accession>
<dbReference type="OrthoDB" id="9989112at2759"/>
<dbReference type="EMBL" id="BMAC01000017">
    <property type="protein sequence ID" value="GFP80294.1"/>
    <property type="molecule type" value="Genomic_DNA"/>
</dbReference>
<keyword evidence="4" id="KW-1185">Reference proteome</keyword>
<evidence type="ECO:0000256" key="2">
    <source>
        <dbReference type="SAM" id="Phobius"/>
    </source>
</evidence>
<reference evidence="3" key="1">
    <citation type="submission" date="2020-07" db="EMBL/GenBank/DDBJ databases">
        <title>Ethylene signaling mediates host invasion by parasitic plants.</title>
        <authorList>
            <person name="Yoshida S."/>
        </authorList>
    </citation>
    <scope>NUCLEOTIDE SEQUENCE</scope>
    <source>
        <strain evidence="3">Okayama</strain>
    </source>
</reference>
<dbReference type="PROSITE" id="PS51419">
    <property type="entry name" value="RAB"/>
    <property type="match status" value="1"/>
</dbReference>
<dbReference type="Pfam" id="PF00071">
    <property type="entry name" value="Ras"/>
    <property type="match status" value="1"/>
</dbReference>
<feature type="transmembrane region" description="Helical" evidence="2">
    <location>
        <begin position="152"/>
        <end position="172"/>
    </location>
</feature>
<dbReference type="SMART" id="SM00173">
    <property type="entry name" value="RAS"/>
    <property type="match status" value="1"/>
</dbReference>
<dbReference type="InterPro" id="IPR027417">
    <property type="entry name" value="P-loop_NTPase"/>
</dbReference>
<dbReference type="AlphaFoldDB" id="A0A830B6N4"/>